<dbReference type="OMA" id="CKEAIYP"/>
<evidence type="ECO:0000313" key="6">
    <source>
        <dbReference type="Proteomes" id="UP000215914"/>
    </source>
</evidence>
<dbReference type="InterPro" id="IPR023213">
    <property type="entry name" value="CAT-like_dom_sf"/>
</dbReference>
<accession>A0A251SBT8</accession>
<dbReference type="Gene3D" id="3.30.559.10">
    <property type="entry name" value="Chloramphenicol acetyltransferase-like domain"/>
    <property type="match status" value="2"/>
</dbReference>
<evidence type="ECO:0000313" key="5">
    <source>
        <dbReference type="EMBL" id="OTF96314.1"/>
    </source>
</evidence>
<evidence type="ECO:0000256" key="3">
    <source>
        <dbReference type="ARBA" id="ARBA00023315"/>
    </source>
</evidence>
<gene>
    <name evidence="5" type="ORF">HannXRQ_Chr15g0492721</name>
    <name evidence="4" type="ORF">HanXRQr2_Chr15g0714811</name>
</gene>
<reference evidence="5" key="2">
    <citation type="submission" date="2017-02" db="EMBL/GenBank/DDBJ databases">
        <title>Sunflower complete genome.</title>
        <authorList>
            <person name="Langlade N."/>
            <person name="Munos S."/>
        </authorList>
    </citation>
    <scope>NUCLEOTIDE SEQUENCE [LARGE SCALE GENOMIC DNA]</scope>
    <source>
        <tissue evidence="5">Leaves</tissue>
    </source>
</reference>
<dbReference type="EC" id="2.3.1.84" evidence="4"/>
<dbReference type="Proteomes" id="UP000215914">
    <property type="component" value="Chromosome 15"/>
</dbReference>
<keyword evidence="2 5" id="KW-0808">Transferase</keyword>
<comment type="similarity">
    <text evidence="1">Belongs to the plant acyltransferase family.</text>
</comment>
<dbReference type="OrthoDB" id="1932220at2759"/>
<organism evidence="5 6">
    <name type="scientific">Helianthus annuus</name>
    <name type="common">Common sunflower</name>
    <dbReference type="NCBI Taxonomy" id="4232"/>
    <lineage>
        <taxon>Eukaryota</taxon>
        <taxon>Viridiplantae</taxon>
        <taxon>Streptophyta</taxon>
        <taxon>Embryophyta</taxon>
        <taxon>Tracheophyta</taxon>
        <taxon>Spermatophyta</taxon>
        <taxon>Magnoliopsida</taxon>
        <taxon>eudicotyledons</taxon>
        <taxon>Gunneridae</taxon>
        <taxon>Pentapetalae</taxon>
        <taxon>asterids</taxon>
        <taxon>campanulids</taxon>
        <taxon>Asterales</taxon>
        <taxon>Asteraceae</taxon>
        <taxon>Asteroideae</taxon>
        <taxon>Heliantheae alliance</taxon>
        <taxon>Heliantheae</taxon>
        <taxon>Helianthus</taxon>
    </lineage>
</organism>
<dbReference type="Gramene" id="mRNA:HanXRQr2_Chr15g0714811">
    <property type="protein sequence ID" value="mRNA:HanXRQr2_Chr15g0714811"/>
    <property type="gene ID" value="HanXRQr2_Chr15g0714811"/>
</dbReference>
<evidence type="ECO:0000256" key="1">
    <source>
        <dbReference type="ARBA" id="ARBA00009861"/>
    </source>
</evidence>
<evidence type="ECO:0000313" key="4">
    <source>
        <dbReference type="EMBL" id="KAF5766391.1"/>
    </source>
</evidence>
<dbReference type="Pfam" id="PF02458">
    <property type="entry name" value="Transferase"/>
    <property type="match status" value="1"/>
</dbReference>
<sequence length="447" mass="49411">MTKINIISRENIKPSSPTPQHLKTFNLSVLHQLIPAPYAPIIFFYPNYDNATELQIIEHQEHLKISLSQTLTHFYPLAGTIKDDLSIDCDDAGARYATIRVDTSLTEFLKHLDLGLINRLLPCDPTFDGSGGGTRVTNVQVNVFECGGIAISLCISHKILDGTALATFVKCWASLHQENARLVPDLTARFLPATDSRLRDSSMAMWASLIKFGKCSTGRFVFDRIAITKLKAEAGRNGVQQPTRVEVVSALLWKCVMAASKETHGFNKPSLLGHSVNLRRRSGTVLSENSIGNLVWLASAESGTMADIKFHDLVNQVKGSILKINSEFVTKLQGDNGPQVMEESLKLMKDCGTNGSLDYIGITSWCKMGFYEVDFGRGKPLWVCGHVSHGSPVFTDFVVLMDTRDGDGIEAWVNLDEHKMHILRHDPELLAFASLDPSPLQICEVDN</sequence>
<dbReference type="PANTHER" id="PTHR31623:SF110">
    <property type="entry name" value="VINORINE SYNTHASE-LIKE"/>
    <property type="match status" value="1"/>
</dbReference>
<dbReference type="EMBL" id="CM007904">
    <property type="protein sequence ID" value="OTF96314.1"/>
    <property type="molecule type" value="Genomic_DNA"/>
</dbReference>
<name>A0A251SBT8_HELAN</name>
<protein>
    <submittedName>
        <fullName evidence="4">Alcohol O-acetyltransferase</fullName>
        <ecNumber evidence="4">2.3.1.84</ecNumber>
    </submittedName>
    <submittedName>
        <fullName evidence="5">Putative HXXXD-type acyl-transferase family protein</fullName>
    </submittedName>
</protein>
<reference evidence="4" key="3">
    <citation type="submission" date="2020-06" db="EMBL/GenBank/DDBJ databases">
        <title>Helianthus annuus Genome sequencing and assembly Release 2.</title>
        <authorList>
            <person name="Gouzy J."/>
            <person name="Langlade N."/>
            <person name="Munos S."/>
        </authorList>
    </citation>
    <scope>NUCLEOTIDE SEQUENCE</scope>
    <source>
        <tissue evidence="4">Leaves</tissue>
    </source>
</reference>
<dbReference type="InParanoid" id="A0A251SBT8"/>
<keyword evidence="6" id="KW-1185">Reference proteome</keyword>
<proteinExistence type="inferred from homology"/>
<dbReference type="PANTHER" id="PTHR31623">
    <property type="entry name" value="F21J9.9"/>
    <property type="match status" value="1"/>
</dbReference>
<dbReference type="GO" id="GO:0004026">
    <property type="term" value="F:alcohol O-acetyltransferase activity"/>
    <property type="evidence" value="ECO:0007669"/>
    <property type="project" value="UniProtKB-EC"/>
</dbReference>
<dbReference type="AlphaFoldDB" id="A0A251SBT8"/>
<dbReference type="EMBL" id="MNCJ02000330">
    <property type="protein sequence ID" value="KAF5766391.1"/>
    <property type="molecule type" value="Genomic_DNA"/>
</dbReference>
<reference evidence="4 6" key="1">
    <citation type="journal article" date="2017" name="Nature">
        <title>The sunflower genome provides insights into oil metabolism, flowering and Asterid evolution.</title>
        <authorList>
            <person name="Badouin H."/>
            <person name="Gouzy J."/>
            <person name="Grassa C.J."/>
            <person name="Murat F."/>
            <person name="Staton S.E."/>
            <person name="Cottret L."/>
            <person name="Lelandais-Briere C."/>
            <person name="Owens G.L."/>
            <person name="Carrere S."/>
            <person name="Mayjonade B."/>
            <person name="Legrand L."/>
            <person name="Gill N."/>
            <person name="Kane N.C."/>
            <person name="Bowers J.E."/>
            <person name="Hubner S."/>
            <person name="Bellec A."/>
            <person name="Berard A."/>
            <person name="Berges H."/>
            <person name="Blanchet N."/>
            <person name="Boniface M.C."/>
            <person name="Brunel D."/>
            <person name="Catrice O."/>
            <person name="Chaidir N."/>
            <person name="Claudel C."/>
            <person name="Donnadieu C."/>
            <person name="Faraut T."/>
            <person name="Fievet G."/>
            <person name="Helmstetter N."/>
            <person name="King M."/>
            <person name="Knapp S.J."/>
            <person name="Lai Z."/>
            <person name="Le Paslier M.C."/>
            <person name="Lippi Y."/>
            <person name="Lorenzon L."/>
            <person name="Mandel J.R."/>
            <person name="Marage G."/>
            <person name="Marchand G."/>
            <person name="Marquand E."/>
            <person name="Bret-Mestries E."/>
            <person name="Morien E."/>
            <person name="Nambeesan S."/>
            <person name="Nguyen T."/>
            <person name="Pegot-Espagnet P."/>
            <person name="Pouilly N."/>
            <person name="Raftis F."/>
            <person name="Sallet E."/>
            <person name="Schiex T."/>
            <person name="Thomas J."/>
            <person name="Vandecasteele C."/>
            <person name="Vares D."/>
            <person name="Vear F."/>
            <person name="Vautrin S."/>
            <person name="Crespi M."/>
            <person name="Mangin B."/>
            <person name="Burke J.M."/>
            <person name="Salse J."/>
            <person name="Munos S."/>
            <person name="Vincourt P."/>
            <person name="Rieseberg L.H."/>
            <person name="Langlade N.B."/>
        </authorList>
    </citation>
    <scope>NUCLEOTIDE SEQUENCE [LARGE SCALE GENOMIC DNA]</scope>
    <source>
        <strain evidence="6">cv. SF193</strain>
        <tissue evidence="4">Leaves</tissue>
    </source>
</reference>
<keyword evidence="3 4" id="KW-0012">Acyltransferase</keyword>
<evidence type="ECO:0000256" key="2">
    <source>
        <dbReference type="ARBA" id="ARBA00022679"/>
    </source>
</evidence>